<name>A0A4S3B4X0_9ENTE</name>
<feature type="transmembrane region" description="Helical" evidence="1">
    <location>
        <begin position="20"/>
        <end position="39"/>
    </location>
</feature>
<feature type="transmembrane region" description="Helical" evidence="1">
    <location>
        <begin position="51"/>
        <end position="70"/>
    </location>
</feature>
<keyword evidence="3" id="KW-1185">Reference proteome</keyword>
<reference evidence="2 3" key="1">
    <citation type="submission" date="2019-01" db="EMBL/GenBank/DDBJ databases">
        <title>Vagococcus silagei sp. nov. isolated from brewer's grain.</title>
        <authorList>
            <person name="Guu J.-R."/>
        </authorList>
    </citation>
    <scope>NUCLEOTIDE SEQUENCE [LARGE SCALE GENOMIC DNA]</scope>
    <source>
        <strain evidence="2 3">2B-2</strain>
    </source>
</reference>
<protein>
    <submittedName>
        <fullName evidence="2">Uncharacterized protein</fullName>
    </submittedName>
</protein>
<evidence type="ECO:0000313" key="3">
    <source>
        <dbReference type="Proteomes" id="UP000310506"/>
    </source>
</evidence>
<organism evidence="2 3">
    <name type="scientific">Vagococcus silagei</name>
    <dbReference type="NCBI Taxonomy" id="2508885"/>
    <lineage>
        <taxon>Bacteria</taxon>
        <taxon>Bacillati</taxon>
        <taxon>Bacillota</taxon>
        <taxon>Bacilli</taxon>
        <taxon>Lactobacillales</taxon>
        <taxon>Enterococcaceae</taxon>
        <taxon>Vagococcus</taxon>
    </lineage>
</organism>
<accession>A0A4S3B4X0</accession>
<evidence type="ECO:0000313" key="2">
    <source>
        <dbReference type="EMBL" id="THB61902.1"/>
    </source>
</evidence>
<dbReference type="Proteomes" id="UP000310506">
    <property type="component" value="Unassembled WGS sequence"/>
</dbReference>
<feature type="transmembrane region" description="Helical" evidence="1">
    <location>
        <begin position="139"/>
        <end position="165"/>
    </location>
</feature>
<sequence>MKKNNTIFKNQIQLYLKMLLAFLVLYVLAIGVSFVSQYYKILTFQVEEVSYLFVLFLFVIIWVNLAKEITFYSYQSMTRKEILYQSMTAQLLICFLASIVIEGINQLIFRLDISNFTIHSDAIRIVYLKEFKLNMYLEIFLAILILTIGLFTVSQIANAIAIATYSWKLSKLLIVLSSLLIILVALIVSFSFWTRSMYVYFVKALGWLSGTGQHIVPTITIPIVLMLLVLVLSMMFEVKKIKKIEINKFIA</sequence>
<comment type="caution">
    <text evidence="2">The sequence shown here is derived from an EMBL/GenBank/DDBJ whole genome shotgun (WGS) entry which is preliminary data.</text>
</comment>
<dbReference type="EMBL" id="SDGV01000005">
    <property type="protein sequence ID" value="THB61902.1"/>
    <property type="molecule type" value="Genomic_DNA"/>
</dbReference>
<keyword evidence="1" id="KW-0812">Transmembrane</keyword>
<feature type="transmembrane region" description="Helical" evidence="1">
    <location>
        <begin position="82"/>
        <end position="101"/>
    </location>
</feature>
<feature type="transmembrane region" description="Helical" evidence="1">
    <location>
        <begin position="172"/>
        <end position="194"/>
    </location>
</feature>
<evidence type="ECO:0000256" key="1">
    <source>
        <dbReference type="SAM" id="Phobius"/>
    </source>
</evidence>
<proteinExistence type="predicted"/>
<gene>
    <name evidence="2" type="ORF">ESZ54_02755</name>
</gene>
<dbReference type="RefSeq" id="WP_136136156.1">
    <property type="nucleotide sequence ID" value="NZ_SDGV01000005.1"/>
</dbReference>
<keyword evidence="1" id="KW-1133">Transmembrane helix</keyword>
<dbReference type="AlphaFoldDB" id="A0A4S3B4X0"/>
<keyword evidence="1" id="KW-0472">Membrane</keyword>
<feature type="transmembrane region" description="Helical" evidence="1">
    <location>
        <begin position="214"/>
        <end position="236"/>
    </location>
</feature>